<proteinExistence type="predicted"/>
<dbReference type="Proteomes" id="UP000255561">
    <property type="component" value="Segment"/>
</dbReference>
<reference evidence="2" key="1">
    <citation type="submission" date="2018-06" db="EMBL/GenBank/DDBJ databases">
        <authorList>
            <person name="Diane Y.G."/>
            <person name="Leblanc L."/>
            <person name="Cassin E."/>
            <person name="Salisbury A."/>
            <person name="Peterman C."/>
            <person name="Rai P."/>
            <person name="Barroga N.D."/>
            <person name="Macalinao D.S."/>
            <person name="Juste J."/>
            <person name="Cisneros R."/>
            <person name="Grose J.H."/>
            <person name="Strong C."/>
            <person name="Amy P.S."/>
            <person name="Philippos T.K."/>
        </authorList>
    </citation>
    <scope>NUCLEOTIDE SEQUENCE [LARGE SCALE GENOMIC DNA]</scope>
</reference>
<organism evidence="1 2">
    <name type="scientific">Paenibacillus phage Scottie</name>
    <dbReference type="NCBI Taxonomy" id="1636259"/>
    <lineage>
        <taxon>Viruses</taxon>
        <taxon>Duplodnaviria</taxon>
        <taxon>Heunggongvirae</taxon>
        <taxon>Uroviricota</taxon>
        <taxon>Caudoviricetes</taxon>
        <taxon>Halcyonevirus</taxon>
        <taxon>Halcyonevirus scottie</taxon>
    </lineage>
</organism>
<accession>A0A345AVI9</accession>
<dbReference type="EMBL" id="MH460825">
    <property type="protein sequence ID" value="AXF40922.1"/>
    <property type="molecule type" value="Genomic_DNA"/>
</dbReference>
<protein>
    <submittedName>
        <fullName evidence="1">Uncharacterized protein</fullName>
    </submittedName>
</protein>
<evidence type="ECO:0000313" key="2">
    <source>
        <dbReference type="Proteomes" id="UP000255561"/>
    </source>
</evidence>
<sequence length="274" mass="31116">MRRVRMGKLREINGGVFREVDGSPDVGDFIVYDEVPAHSYYLTAGKPYEVIETGYHDGNYVLIEDDENEEYNAINDDFTVLKRVSQAGALQYLLDQRKAEVTELEKRLEEEVGRRLKVGDYAKIIEVYPCDSSYGAAVGDIVQVTHTDYSDVPYKCKGPKYECWFCTRQLKRATDEEVAAAKQEEKWAKIGRKVNEFKVGDIVRYEYKSKNNNAIGRSGFSGILAEIDDTGLGSKRKIDLVHLVKPSFVDDDHDTWARLGDVALVVPVENRIDQ</sequence>
<evidence type="ECO:0000313" key="1">
    <source>
        <dbReference type="EMBL" id="AXF40922.1"/>
    </source>
</evidence>
<gene>
    <name evidence="1" type="ORF">SCOTTIE_59</name>
</gene>
<name>A0A345AVI9_9CAUD</name>
<keyword evidence="2" id="KW-1185">Reference proteome</keyword>